<reference evidence="1" key="1">
    <citation type="submission" date="2018-10" db="EMBL/GenBank/DDBJ databases">
        <title>Hidden diversity of soil giant viruses.</title>
        <authorList>
            <person name="Schulz F."/>
            <person name="Alteio L."/>
            <person name="Goudeau D."/>
            <person name="Ryan E.M."/>
            <person name="Malmstrom R.R."/>
            <person name="Blanchard J."/>
            <person name="Woyke T."/>
        </authorList>
    </citation>
    <scope>NUCLEOTIDE SEQUENCE</scope>
    <source>
        <strain evidence="1">GAV1</strain>
    </source>
</reference>
<protein>
    <submittedName>
        <fullName evidence="1">Uncharacterized protein</fullName>
    </submittedName>
</protein>
<name>A0A3G5A2B8_9VIRU</name>
<organism evidence="1">
    <name type="scientific">Gaeavirus sp</name>
    <dbReference type="NCBI Taxonomy" id="2487767"/>
    <lineage>
        <taxon>Viruses</taxon>
        <taxon>Varidnaviria</taxon>
        <taxon>Bamfordvirae</taxon>
        <taxon>Nucleocytoviricota</taxon>
        <taxon>Megaviricetes</taxon>
        <taxon>Imitervirales</taxon>
        <taxon>Mimiviridae</taxon>
        <taxon>Klosneuvirinae</taxon>
    </lineage>
</organism>
<dbReference type="EMBL" id="MK072202">
    <property type="protein sequence ID" value="AYV79983.1"/>
    <property type="molecule type" value="Genomic_DNA"/>
</dbReference>
<evidence type="ECO:0000313" key="1">
    <source>
        <dbReference type="EMBL" id="AYV79983.1"/>
    </source>
</evidence>
<gene>
    <name evidence="1" type="ORF">Gaeavirus4_6</name>
</gene>
<sequence>MNRIYLDKLFDFSTATYKNCYDKPSKSSSNIDSDIELFRQNMSLNEKGTFNKYNYTDLQNICSLTADCPNQLVLLFPICFNLEENIEWFNLLNSLLLVLNDDYIKESNNTKKKILTLADKIYKKHLIITEELSSEIYNKICEITNINLIIISNNTIKIYERPSTEKWVPIVKHKNNYFPIWHFENRHFNTNSNFIKYLISQNTDSKQSQSQKHIVHFEPAPPTDELCDTYQEVLTIDDYTLYLSEIPETTKQQTNNSDTKKKPKNNKDIFVSKEIKPTIFDNIETEIVEPEPILASDSVFKKTEIISKERITEIISSIKPTTRLEQIQQYALELQLTIVAGSTKTGKPKNKTRSELIAEIKNI</sequence>
<accession>A0A3G5A2B8</accession>
<proteinExistence type="predicted"/>